<comment type="caution">
    <text evidence="1">The sequence shown here is derived from an EMBL/GenBank/DDBJ whole genome shotgun (WGS) entry which is preliminary data.</text>
</comment>
<dbReference type="AlphaFoldDB" id="A0A9X2YTM2"/>
<evidence type="ECO:0000313" key="1">
    <source>
        <dbReference type="EMBL" id="MCV9926808.1"/>
    </source>
</evidence>
<accession>A0A9X2YTM2</accession>
<name>A0A9X2YTM2_9FLAO</name>
<protein>
    <submittedName>
        <fullName evidence="1">Uncharacterized protein</fullName>
    </submittedName>
</protein>
<evidence type="ECO:0000313" key="2">
    <source>
        <dbReference type="Proteomes" id="UP001151079"/>
    </source>
</evidence>
<keyword evidence="2" id="KW-1185">Reference proteome</keyword>
<proteinExistence type="predicted"/>
<reference evidence="1" key="1">
    <citation type="submission" date="2022-10" db="EMBL/GenBank/DDBJ databases">
        <title>Two novel species of Flavobacterium.</title>
        <authorList>
            <person name="Liu Q."/>
            <person name="Xin Y.-H."/>
        </authorList>
    </citation>
    <scope>NUCLEOTIDE SEQUENCE</scope>
    <source>
        <strain evidence="1">LS1R49</strain>
    </source>
</reference>
<dbReference type="EMBL" id="JAOZEW010000003">
    <property type="protein sequence ID" value="MCV9926808.1"/>
    <property type="molecule type" value="Genomic_DNA"/>
</dbReference>
<organism evidence="1 2">
    <name type="scientific">Flavobacterium shii</name>
    <dbReference type="NCBI Taxonomy" id="2987687"/>
    <lineage>
        <taxon>Bacteria</taxon>
        <taxon>Pseudomonadati</taxon>
        <taxon>Bacteroidota</taxon>
        <taxon>Flavobacteriia</taxon>
        <taxon>Flavobacteriales</taxon>
        <taxon>Flavobacteriaceae</taxon>
        <taxon>Flavobacterium</taxon>
    </lineage>
</organism>
<dbReference type="Proteomes" id="UP001151079">
    <property type="component" value="Unassembled WGS sequence"/>
</dbReference>
<gene>
    <name evidence="1" type="ORF">OIU83_04065</name>
</gene>
<sequence length="64" mass="7160">MISERNIATGTKSGDFAQHKVITGHGTFILEGADLIIQYETEANIPYDHKFNFENGTKTFITNI</sequence>
<dbReference type="RefSeq" id="WP_264204989.1">
    <property type="nucleotide sequence ID" value="NZ_JAOZEW010000003.1"/>
</dbReference>